<dbReference type="InterPro" id="IPR037213">
    <property type="entry name" value="Run_dom_sf"/>
</dbReference>
<feature type="region of interest" description="Disordered" evidence="4">
    <location>
        <begin position="426"/>
        <end position="455"/>
    </location>
</feature>
<dbReference type="Pfam" id="PF26030">
    <property type="entry name" value="RUNDC1"/>
    <property type="match status" value="1"/>
</dbReference>
<proteinExistence type="inferred from homology"/>
<dbReference type="InterPro" id="IPR004012">
    <property type="entry name" value="Run_dom"/>
</dbReference>
<dbReference type="Pfam" id="PF02759">
    <property type="entry name" value="RUN"/>
    <property type="match status" value="1"/>
</dbReference>
<dbReference type="PANTHER" id="PTHR12857:SF0">
    <property type="entry name" value="CXXC MOTIF CONTAINING ZINC BINDING PROTEIN"/>
    <property type="match status" value="1"/>
</dbReference>
<dbReference type="CDD" id="cd17683">
    <property type="entry name" value="RUN_RUNDC1"/>
    <property type="match status" value="1"/>
</dbReference>
<protein>
    <submittedName>
        <fullName evidence="6">RUN domain-containing protein 1</fullName>
    </submittedName>
</protein>
<feature type="region of interest" description="Disordered" evidence="4">
    <location>
        <begin position="525"/>
        <end position="561"/>
    </location>
</feature>
<evidence type="ECO:0000256" key="3">
    <source>
        <dbReference type="ARBA" id="ARBA00022833"/>
    </source>
</evidence>
<evidence type="ECO:0000256" key="1">
    <source>
        <dbReference type="ARBA" id="ARBA00007818"/>
    </source>
</evidence>
<dbReference type="SMART" id="SM00593">
    <property type="entry name" value="RUN"/>
    <property type="match status" value="1"/>
</dbReference>
<dbReference type="GO" id="GO:0008270">
    <property type="term" value="F:zinc ion binding"/>
    <property type="evidence" value="ECO:0007669"/>
    <property type="project" value="TreeGrafter"/>
</dbReference>
<name>A0A9Q0NBS5_9DIPT</name>
<dbReference type="Gene3D" id="1.20.58.900">
    <property type="match status" value="1"/>
</dbReference>
<evidence type="ECO:0000259" key="5">
    <source>
        <dbReference type="PROSITE" id="PS50826"/>
    </source>
</evidence>
<evidence type="ECO:0000256" key="4">
    <source>
        <dbReference type="SAM" id="MobiDB-lite"/>
    </source>
</evidence>
<organism evidence="6 7">
    <name type="scientific">Pseudolycoriella hygida</name>
    <dbReference type="NCBI Taxonomy" id="35572"/>
    <lineage>
        <taxon>Eukaryota</taxon>
        <taxon>Metazoa</taxon>
        <taxon>Ecdysozoa</taxon>
        <taxon>Arthropoda</taxon>
        <taxon>Hexapoda</taxon>
        <taxon>Insecta</taxon>
        <taxon>Pterygota</taxon>
        <taxon>Neoptera</taxon>
        <taxon>Endopterygota</taxon>
        <taxon>Diptera</taxon>
        <taxon>Nematocera</taxon>
        <taxon>Sciaroidea</taxon>
        <taxon>Sciaridae</taxon>
        <taxon>Pseudolycoriella</taxon>
    </lineage>
</organism>
<dbReference type="SUPFAM" id="SSF141678">
    <property type="entry name" value="MAL13P1.257-like"/>
    <property type="match status" value="1"/>
</dbReference>
<reference evidence="6" key="1">
    <citation type="submission" date="2022-07" db="EMBL/GenBank/DDBJ databases">
        <authorList>
            <person name="Trinca V."/>
            <person name="Uliana J.V.C."/>
            <person name="Torres T.T."/>
            <person name="Ward R.J."/>
            <person name="Monesi N."/>
        </authorList>
    </citation>
    <scope>NUCLEOTIDE SEQUENCE</scope>
    <source>
        <strain evidence="6">HSMRA1968</strain>
        <tissue evidence="6">Whole embryos</tissue>
    </source>
</reference>
<dbReference type="AlphaFoldDB" id="A0A9Q0NBS5"/>
<comment type="caution">
    <text evidence="6">The sequence shown here is derived from an EMBL/GenBank/DDBJ whole genome shotgun (WGS) entry which is preliminary data.</text>
</comment>
<keyword evidence="7" id="KW-1185">Reference proteome</keyword>
<dbReference type="EMBL" id="WJQU01000001">
    <property type="protein sequence ID" value="KAJ6647188.1"/>
    <property type="molecule type" value="Genomic_DNA"/>
</dbReference>
<feature type="compositionally biased region" description="Polar residues" evidence="4">
    <location>
        <begin position="525"/>
        <end position="548"/>
    </location>
</feature>
<gene>
    <name evidence="6" type="primary">RUNDC1_0</name>
    <name evidence="6" type="ORF">Bhyg_02408</name>
</gene>
<dbReference type="OrthoDB" id="10068328at2759"/>
<dbReference type="InterPro" id="IPR058732">
    <property type="entry name" value="RUNDC1_M"/>
</dbReference>
<dbReference type="Proteomes" id="UP001151699">
    <property type="component" value="Chromosome A"/>
</dbReference>
<dbReference type="InterPro" id="IPR008584">
    <property type="entry name" value="CXXC_Zn-binding_euk"/>
</dbReference>
<evidence type="ECO:0000256" key="2">
    <source>
        <dbReference type="ARBA" id="ARBA00022723"/>
    </source>
</evidence>
<sequence>MAVEMGKIGLQIKATLENVEEIKTNHPSYTFFLKIKCSSCGEESDKWHDLTEEDNVNEDSRNPKGFNFYMKCKLCSRENSISILEGTNASYTADDSEKFKTIVCFDCRGVEPVKFSPRTGWIVKCTENGQTFEDVDLSEDDWVEYDEKNKQDTWPFKSHKLTMNENEIDNHLDNGIVDEKDDISSSSSPINIPSNVEDLAMSRASDDDQDVNLELVSNDDVMTSLLALTSHFAQVQFRLRQIVDAAPDDRDKLLQSLEEFAFRGINIPDVSKMDFGDNEQLQEAMEQQRNRQFELIERLKQQLSDVEKFAYESGAKVLPQSMLVEKQKVIIDELKNKVNFNVYDDDLLQLTSEDLRSQVDHALGEFVGPVKMKDTLVSQLKTQITDLERFVAYLQCETKDLKQMTKEMSGMKNFEMAYTSYNTQLAKNRRRTKSVSGQGTEPKETTRLKNSQSAHETLSSKAATVLDKAAALLNIFAVTQFGCGSNNFQKNSLKKTTKGNHWGDLRAQIEVDVQEIISLVTTMQTTSNHSSKTMVNSKQPTAQDSSNSDSDDGHRYDTSDDDDATNVLRLELIAMVRKKFSVTLQKLIEHGLREDTPTSTSLVPFIGCFSHPNLRKSFRKFNDESDGNAGYNGSDEDDRPMHVWELILEYYYMKNGDKFNSTPARKLSQSFNLDIAGSASASNKQSLLSAIGTIISIHAPYKRSYNSHFKALISMGLNCQKLFQWLNLIFQSRELVQQYYTTWSYVYAGFRDDGLKCVDRLSYYRFNLPIDIAVRQFKNIKDVFM</sequence>
<comment type="similarity">
    <text evidence="1">Belongs to the UPF0587 family.</text>
</comment>
<evidence type="ECO:0000313" key="6">
    <source>
        <dbReference type="EMBL" id="KAJ6647188.1"/>
    </source>
</evidence>
<accession>A0A9Q0NBS5</accession>
<feature type="domain" description="RUN" evidence="5">
    <location>
        <begin position="571"/>
        <end position="773"/>
    </location>
</feature>
<keyword evidence="3" id="KW-0862">Zinc</keyword>
<dbReference type="PROSITE" id="PS50826">
    <property type="entry name" value="RUN"/>
    <property type="match status" value="1"/>
</dbReference>
<evidence type="ECO:0000313" key="7">
    <source>
        <dbReference type="Proteomes" id="UP001151699"/>
    </source>
</evidence>
<keyword evidence="2" id="KW-0479">Metal-binding</keyword>
<dbReference type="PANTHER" id="PTHR12857">
    <property type="entry name" value="CXXC MOTIF CONTAINING ZINC BINDING PROTEIN"/>
    <property type="match status" value="1"/>
</dbReference>
<dbReference type="Pfam" id="PF05907">
    <property type="entry name" value="CXXC_Zn-b_euk"/>
    <property type="match status" value="1"/>
</dbReference>